<evidence type="ECO:0000313" key="2">
    <source>
        <dbReference type="Proteomes" id="UP000184513"/>
    </source>
</evidence>
<organism evidence="1 2">
    <name type="scientific">Cyclobacterium lianum</name>
    <dbReference type="NCBI Taxonomy" id="388280"/>
    <lineage>
        <taxon>Bacteria</taxon>
        <taxon>Pseudomonadati</taxon>
        <taxon>Bacteroidota</taxon>
        <taxon>Cytophagia</taxon>
        <taxon>Cytophagales</taxon>
        <taxon>Cyclobacteriaceae</taxon>
        <taxon>Cyclobacterium</taxon>
    </lineage>
</organism>
<proteinExistence type="predicted"/>
<keyword evidence="2" id="KW-1185">Reference proteome</keyword>
<gene>
    <name evidence="1" type="ORF">SAMN04488057_12079</name>
</gene>
<reference evidence="1 2" key="1">
    <citation type="submission" date="2016-11" db="EMBL/GenBank/DDBJ databases">
        <authorList>
            <person name="Jaros S."/>
            <person name="Januszkiewicz K."/>
            <person name="Wedrychowicz H."/>
        </authorList>
    </citation>
    <scope>NUCLEOTIDE SEQUENCE [LARGE SCALE GENOMIC DNA]</scope>
    <source>
        <strain evidence="1 2">CGMCC 1.6102</strain>
    </source>
</reference>
<dbReference type="AlphaFoldDB" id="A0A1M7QMG4"/>
<protein>
    <submittedName>
        <fullName evidence="1">Uncharacterized protein</fullName>
    </submittedName>
</protein>
<name>A0A1M7QMG4_9BACT</name>
<accession>A0A1M7QMG4</accession>
<dbReference type="Proteomes" id="UP000184513">
    <property type="component" value="Unassembled WGS sequence"/>
</dbReference>
<dbReference type="EMBL" id="FRCY01000020">
    <property type="protein sequence ID" value="SHN32645.1"/>
    <property type="molecule type" value="Genomic_DNA"/>
</dbReference>
<sequence>MKSILMQKAARAKPFKIKRKRSFWNLFYKYRKSSSSQENINSKPIYWPDNIPFLALFLADSN</sequence>
<evidence type="ECO:0000313" key="1">
    <source>
        <dbReference type="EMBL" id="SHN32645.1"/>
    </source>
</evidence>